<comment type="subcellular location">
    <subcellularLocation>
        <location evidence="1">Cell envelope</location>
    </subcellularLocation>
</comment>
<dbReference type="GO" id="GO:0017004">
    <property type="term" value="P:cytochrome complex assembly"/>
    <property type="evidence" value="ECO:0007669"/>
    <property type="project" value="UniProtKB-KW"/>
</dbReference>
<dbReference type="InterPro" id="IPR017937">
    <property type="entry name" value="Thioredoxin_CS"/>
</dbReference>
<dbReference type="GO" id="GO:0016853">
    <property type="term" value="F:isomerase activity"/>
    <property type="evidence" value="ECO:0007669"/>
    <property type="project" value="UniProtKB-KW"/>
</dbReference>
<keyword evidence="7" id="KW-0413">Isomerase</keyword>
<evidence type="ECO:0000256" key="2">
    <source>
        <dbReference type="ARBA" id="ARBA00022748"/>
    </source>
</evidence>
<dbReference type="SUPFAM" id="SSF52833">
    <property type="entry name" value="Thioredoxin-like"/>
    <property type="match status" value="1"/>
</dbReference>
<dbReference type="PROSITE" id="PS00194">
    <property type="entry name" value="THIOREDOXIN_1"/>
    <property type="match status" value="1"/>
</dbReference>
<dbReference type="PANTHER" id="PTHR42852">
    <property type="entry name" value="THIOL:DISULFIDE INTERCHANGE PROTEIN DSBE"/>
    <property type="match status" value="1"/>
</dbReference>
<evidence type="ECO:0000256" key="5">
    <source>
        <dbReference type="SAM" id="SignalP"/>
    </source>
</evidence>
<dbReference type="OrthoDB" id="664990at2"/>
<dbReference type="Gene3D" id="3.40.30.10">
    <property type="entry name" value="Glutaredoxin"/>
    <property type="match status" value="1"/>
</dbReference>
<accession>A0A327R1G4</accession>
<dbReference type="InterPro" id="IPR013766">
    <property type="entry name" value="Thioredoxin_domain"/>
</dbReference>
<dbReference type="PROSITE" id="PS51352">
    <property type="entry name" value="THIOREDOXIN_2"/>
    <property type="match status" value="1"/>
</dbReference>
<dbReference type="InterPro" id="IPR025380">
    <property type="entry name" value="DUF4369"/>
</dbReference>
<organism evidence="7 8">
    <name type="scientific">Chitinophaga skermanii</name>
    <dbReference type="NCBI Taxonomy" id="331697"/>
    <lineage>
        <taxon>Bacteria</taxon>
        <taxon>Pseudomonadati</taxon>
        <taxon>Bacteroidota</taxon>
        <taxon>Chitinophagia</taxon>
        <taxon>Chitinophagales</taxon>
        <taxon>Chitinophagaceae</taxon>
        <taxon>Chitinophaga</taxon>
    </lineage>
</organism>
<sequence>MKNYIIIVALLFLSLNSFAQQKNIVTIKGIIEDLPSETRIYICQNGVSVDTIGTTVTKNGKFETKVFLKKNGTFLHVFLDSSFSKRELIVFAERGSFTIEASLKHWPNATIKENKLNNELTTFMEKDNTNASILKNAILNLNQILGELRYLRDTKSSDTSRVISNSLNAMRTVDSLENVRFLPWKSYIKENPSSYFSAFLLLKMIPIMKVDSIDNYLGLLNGQVRESEQFDLLLTAIEIKKKNSLIIAGYLPEIVAFDVNRRAIDIGVEIRKTKITMLDFWASWCAPCREIMPELKELYFKYKDKGFNVVGISQDDHYISWVNAITKDKLPWLNVSDLQGNRGTIAKLFNIYKLPTSYLVDNNGKIILADATFVEIERYLKSNL</sequence>
<dbReference type="GO" id="GO:0030313">
    <property type="term" value="C:cell envelope"/>
    <property type="evidence" value="ECO:0007669"/>
    <property type="project" value="UniProtKB-SubCell"/>
</dbReference>
<dbReference type="EMBL" id="QLLL01000001">
    <property type="protein sequence ID" value="RAJ10716.1"/>
    <property type="molecule type" value="Genomic_DNA"/>
</dbReference>
<dbReference type="Proteomes" id="UP000249547">
    <property type="component" value="Unassembled WGS sequence"/>
</dbReference>
<dbReference type="InterPro" id="IPR012336">
    <property type="entry name" value="Thioredoxin-like_fold"/>
</dbReference>
<protein>
    <submittedName>
        <fullName evidence="7">Thiol-disulfide isomerase/thioredoxin</fullName>
    </submittedName>
</protein>
<dbReference type="RefSeq" id="WP_111595848.1">
    <property type="nucleotide sequence ID" value="NZ_QLLL01000001.1"/>
</dbReference>
<keyword evidence="2" id="KW-0201">Cytochrome c-type biogenesis</keyword>
<evidence type="ECO:0000313" key="7">
    <source>
        <dbReference type="EMBL" id="RAJ10716.1"/>
    </source>
</evidence>
<feature type="chain" id="PRO_5016374363" evidence="5">
    <location>
        <begin position="20"/>
        <end position="384"/>
    </location>
</feature>
<comment type="caution">
    <text evidence="7">The sequence shown here is derived from an EMBL/GenBank/DDBJ whole genome shotgun (WGS) entry which is preliminary data.</text>
</comment>
<dbReference type="InterPro" id="IPR050553">
    <property type="entry name" value="Thioredoxin_ResA/DsbE_sf"/>
</dbReference>
<gene>
    <name evidence="7" type="ORF">LX64_00322</name>
</gene>
<evidence type="ECO:0000256" key="1">
    <source>
        <dbReference type="ARBA" id="ARBA00004196"/>
    </source>
</evidence>
<feature type="domain" description="Thioredoxin" evidence="6">
    <location>
        <begin position="245"/>
        <end position="384"/>
    </location>
</feature>
<evidence type="ECO:0000256" key="3">
    <source>
        <dbReference type="ARBA" id="ARBA00023157"/>
    </source>
</evidence>
<keyword evidence="8" id="KW-1185">Reference proteome</keyword>
<dbReference type="Pfam" id="PF14289">
    <property type="entry name" value="DUF4369"/>
    <property type="match status" value="1"/>
</dbReference>
<name>A0A327R1G4_9BACT</name>
<evidence type="ECO:0000313" key="8">
    <source>
        <dbReference type="Proteomes" id="UP000249547"/>
    </source>
</evidence>
<evidence type="ECO:0000256" key="4">
    <source>
        <dbReference type="ARBA" id="ARBA00023284"/>
    </source>
</evidence>
<reference evidence="7 8" key="1">
    <citation type="submission" date="2018-06" db="EMBL/GenBank/DDBJ databases">
        <title>Genomic Encyclopedia of Archaeal and Bacterial Type Strains, Phase II (KMG-II): from individual species to whole genera.</title>
        <authorList>
            <person name="Goeker M."/>
        </authorList>
    </citation>
    <scope>NUCLEOTIDE SEQUENCE [LARGE SCALE GENOMIC DNA]</scope>
    <source>
        <strain evidence="7 8">DSM 23857</strain>
    </source>
</reference>
<keyword evidence="3" id="KW-1015">Disulfide bond</keyword>
<dbReference type="InterPro" id="IPR036249">
    <property type="entry name" value="Thioredoxin-like_sf"/>
</dbReference>
<keyword evidence="5" id="KW-0732">Signal</keyword>
<proteinExistence type="predicted"/>
<dbReference type="PANTHER" id="PTHR42852:SF6">
    <property type="entry name" value="THIOL:DISULFIDE INTERCHANGE PROTEIN DSBE"/>
    <property type="match status" value="1"/>
</dbReference>
<feature type="signal peptide" evidence="5">
    <location>
        <begin position="1"/>
        <end position="19"/>
    </location>
</feature>
<keyword evidence="4" id="KW-0676">Redox-active center</keyword>
<dbReference type="AlphaFoldDB" id="A0A327R1G4"/>
<dbReference type="Pfam" id="PF13905">
    <property type="entry name" value="Thioredoxin_8"/>
    <property type="match status" value="1"/>
</dbReference>
<dbReference type="CDD" id="cd02966">
    <property type="entry name" value="TlpA_like_family"/>
    <property type="match status" value="1"/>
</dbReference>
<evidence type="ECO:0000259" key="6">
    <source>
        <dbReference type="PROSITE" id="PS51352"/>
    </source>
</evidence>